<sequence>ELPQWNQTHCHRPKLRTALICLRDVFLTGVFLQAAASPNCQERV</sequence>
<accession>E4Y1N5</accession>
<reference evidence="1" key="1">
    <citation type="journal article" date="2010" name="Science">
        <title>Plasticity of animal genome architecture unmasked by rapid evolution of a pelagic tunicate.</title>
        <authorList>
            <person name="Denoeud F."/>
            <person name="Henriet S."/>
            <person name="Mungpakdee S."/>
            <person name="Aury J.M."/>
            <person name="Da Silva C."/>
            <person name="Brinkmann H."/>
            <person name="Mikhaleva J."/>
            <person name="Olsen L.C."/>
            <person name="Jubin C."/>
            <person name="Canestro C."/>
            <person name="Bouquet J.M."/>
            <person name="Danks G."/>
            <person name="Poulain J."/>
            <person name="Campsteijn C."/>
            <person name="Adamski M."/>
            <person name="Cross I."/>
            <person name="Yadetie F."/>
            <person name="Muffato M."/>
            <person name="Louis A."/>
            <person name="Butcher S."/>
            <person name="Tsagkogeorga G."/>
            <person name="Konrad A."/>
            <person name="Singh S."/>
            <person name="Jensen M.F."/>
            <person name="Cong E.H."/>
            <person name="Eikeseth-Otteraa H."/>
            <person name="Noel B."/>
            <person name="Anthouard V."/>
            <person name="Porcel B.M."/>
            <person name="Kachouri-Lafond R."/>
            <person name="Nishino A."/>
            <person name="Ugolini M."/>
            <person name="Chourrout P."/>
            <person name="Nishida H."/>
            <person name="Aasland R."/>
            <person name="Huzurbazar S."/>
            <person name="Westhof E."/>
            <person name="Delsuc F."/>
            <person name="Lehrach H."/>
            <person name="Reinhardt R."/>
            <person name="Weissenbach J."/>
            <person name="Roy S.W."/>
            <person name="Artiguenave F."/>
            <person name="Postlethwait J.H."/>
            <person name="Manak J.R."/>
            <person name="Thompson E.M."/>
            <person name="Jaillon O."/>
            <person name="Du Pasquier L."/>
            <person name="Boudinot P."/>
            <person name="Liberles D.A."/>
            <person name="Volff J.N."/>
            <person name="Philippe H."/>
            <person name="Lenhard B."/>
            <person name="Roest Crollius H."/>
            <person name="Wincker P."/>
            <person name="Chourrout D."/>
        </authorList>
    </citation>
    <scope>NUCLEOTIDE SEQUENCE [LARGE SCALE GENOMIC DNA]</scope>
</reference>
<evidence type="ECO:0000313" key="1">
    <source>
        <dbReference type="EMBL" id="CBY15779.1"/>
    </source>
</evidence>
<keyword evidence="2" id="KW-1185">Reference proteome</keyword>
<dbReference type="EMBL" id="FN653658">
    <property type="protein sequence ID" value="CBY15779.1"/>
    <property type="molecule type" value="Genomic_DNA"/>
</dbReference>
<evidence type="ECO:0000313" key="2">
    <source>
        <dbReference type="Proteomes" id="UP000001307"/>
    </source>
</evidence>
<protein>
    <submittedName>
        <fullName evidence="1">Uncharacterized protein</fullName>
    </submittedName>
</protein>
<dbReference type="InParanoid" id="E4Y1N5"/>
<gene>
    <name evidence="1" type="ORF">GSOID_T00014094001</name>
</gene>
<organism evidence="1">
    <name type="scientific">Oikopleura dioica</name>
    <name type="common">Tunicate</name>
    <dbReference type="NCBI Taxonomy" id="34765"/>
    <lineage>
        <taxon>Eukaryota</taxon>
        <taxon>Metazoa</taxon>
        <taxon>Chordata</taxon>
        <taxon>Tunicata</taxon>
        <taxon>Appendicularia</taxon>
        <taxon>Copelata</taxon>
        <taxon>Oikopleuridae</taxon>
        <taxon>Oikopleura</taxon>
    </lineage>
</organism>
<dbReference type="AlphaFoldDB" id="E4Y1N5"/>
<dbReference type="Proteomes" id="UP000001307">
    <property type="component" value="Unassembled WGS sequence"/>
</dbReference>
<proteinExistence type="predicted"/>
<feature type="non-terminal residue" evidence="1">
    <location>
        <position position="1"/>
    </location>
</feature>
<name>E4Y1N5_OIKDI</name>